<name>A0A9X2KIY6_9SPHN</name>
<sequence length="49" mass="5213">MNSTINKIIRPVTAAQRVARAPLSLFSRVPARDGNAARIARAAVLEVLG</sequence>
<proteinExistence type="predicted"/>
<gene>
    <name evidence="1" type="ORF">M9978_00305</name>
</gene>
<keyword evidence="2" id="KW-1185">Reference proteome</keyword>
<evidence type="ECO:0000313" key="1">
    <source>
        <dbReference type="EMBL" id="MCP3728859.1"/>
    </source>
</evidence>
<reference evidence="1" key="1">
    <citation type="submission" date="2022-05" db="EMBL/GenBank/DDBJ databases">
        <title>Sphingomonas sp. strain MG17 Genome sequencing and assembly.</title>
        <authorList>
            <person name="Kim I."/>
        </authorList>
    </citation>
    <scope>NUCLEOTIDE SEQUENCE</scope>
    <source>
        <strain evidence="1">MG17</strain>
    </source>
</reference>
<dbReference type="AlphaFoldDB" id="A0A9X2KIY6"/>
<dbReference type="Proteomes" id="UP001139451">
    <property type="component" value="Unassembled WGS sequence"/>
</dbReference>
<protein>
    <submittedName>
        <fullName evidence="1">Uncharacterized protein</fullName>
    </submittedName>
</protein>
<organism evidence="1 2">
    <name type="scientific">Sphingomonas tagetis</name>
    <dbReference type="NCBI Taxonomy" id="2949092"/>
    <lineage>
        <taxon>Bacteria</taxon>
        <taxon>Pseudomonadati</taxon>
        <taxon>Pseudomonadota</taxon>
        <taxon>Alphaproteobacteria</taxon>
        <taxon>Sphingomonadales</taxon>
        <taxon>Sphingomonadaceae</taxon>
        <taxon>Sphingomonas</taxon>
    </lineage>
</organism>
<evidence type="ECO:0000313" key="2">
    <source>
        <dbReference type="Proteomes" id="UP001139451"/>
    </source>
</evidence>
<dbReference type="RefSeq" id="WP_254290795.1">
    <property type="nucleotide sequence ID" value="NZ_JAMLDX010000001.1"/>
</dbReference>
<dbReference type="EMBL" id="JAMLDX010000001">
    <property type="protein sequence ID" value="MCP3728859.1"/>
    <property type="molecule type" value="Genomic_DNA"/>
</dbReference>
<accession>A0A9X2KIY6</accession>
<comment type="caution">
    <text evidence="1">The sequence shown here is derived from an EMBL/GenBank/DDBJ whole genome shotgun (WGS) entry which is preliminary data.</text>
</comment>